<evidence type="ECO:0000313" key="1">
    <source>
        <dbReference type="EMBL" id="OCL01233.1"/>
    </source>
</evidence>
<accession>A0A8E2JL77</accession>
<name>A0A8E2JL77_9PEZI</name>
<proteinExistence type="predicted"/>
<feature type="non-terminal residue" evidence="1">
    <location>
        <position position="96"/>
    </location>
</feature>
<dbReference type="Proteomes" id="UP000250140">
    <property type="component" value="Unassembled WGS sequence"/>
</dbReference>
<keyword evidence="2" id="KW-1185">Reference proteome</keyword>
<evidence type="ECO:0000313" key="2">
    <source>
        <dbReference type="Proteomes" id="UP000250140"/>
    </source>
</evidence>
<reference evidence="1 2" key="1">
    <citation type="journal article" date="2016" name="Nat. Commun.">
        <title>Ectomycorrhizal ecology is imprinted in the genome of the dominant symbiotic fungus Cenococcum geophilum.</title>
        <authorList>
            <consortium name="DOE Joint Genome Institute"/>
            <person name="Peter M."/>
            <person name="Kohler A."/>
            <person name="Ohm R.A."/>
            <person name="Kuo A."/>
            <person name="Krutzmann J."/>
            <person name="Morin E."/>
            <person name="Arend M."/>
            <person name="Barry K.W."/>
            <person name="Binder M."/>
            <person name="Choi C."/>
            <person name="Clum A."/>
            <person name="Copeland A."/>
            <person name="Grisel N."/>
            <person name="Haridas S."/>
            <person name="Kipfer T."/>
            <person name="LaButti K."/>
            <person name="Lindquist E."/>
            <person name="Lipzen A."/>
            <person name="Maire R."/>
            <person name="Meier B."/>
            <person name="Mihaltcheva S."/>
            <person name="Molinier V."/>
            <person name="Murat C."/>
            <person name="Poggeler S."/>
            <person name="Quandt C.A."/>
            <person name="Sperisen C."/>
            <person name="Tritt A."/>
            <person name="Tisserant E."/>
            <person name="Crous P.W."/>
            <person name="Henrissat B."/>
            <person name="Nehls U."/>
            <person name="Egli S."/>
            <person name="Spatafora J.W."/>
            <person name="Grigoriev I.V."/>
            <person name="Martin F.M."/>
        </authorList>
    </citation>
    <scope>NUCLEOTIDE SEQUENCE [LARGE SCALE GENOMIC DNA]</scope>
    <source>
        <strain evidence="1 2">CBS 207.34</strain>
    </source>
</reference>
<dbReference type="AlphaFoldDB" id="A0A8E2JL77"/>
<protein>
    <submittedName>
        <fullName evidence="1">Uncharacterized protein</fullName>
    </submittedName>
</protein>
<gene>
    <name evidence="1" type="ORF">AOQ84DRAFT_357987</name>
</gene>
<organism evidence="1 2">
    <name type="scientific">Glonium stellatum</name>
    <dbReference type="NCBI Taxonomy" id="574774"/>
    <lineage>
        <taxon>Eukaryota</taxon>
        <taxon>Fungi</taxon>
        <taxon>Dikarya</taxon>
        <taxon>Ascomycota</taxon>
        <taxon>Pezizomycotina</taxon>
        <taxon>Dothideomycetes</taxon>
        <taxon>Pleosporomycetidae</taxon>
        <taxon>Gloniales</taxon>
        <taxon>Gloniaceae</taxon>
        <taxon>Glonium</taxon>
    </lineage>
</organism>
<dbReference type="EMBL" id="KV751168">
    <property type="protein sequence ID" value="OCL01233.1"/>
    <property type="molecule type" value="Genomic_DNA"/>
</dbReference>
<sequence>MTPSIYSTPLILHPTHSQRYLQPQTKMPTAKEIIDEQPTHYLIDWEDDPATGTKYHASWVIKLAISPNLAAAWDAVKAANRAATEDHKALHASLSP</sequence>
<dbReference type="OrthoDB" id="3647690at2759"/>